<sequence>MDYRVLHANKNAINTQYLEKAILAGATTAFSLARLSHIDVNEGRKKNYMYIQEGTVSKFFSKSNGSIQFNMFYAFNDILGLIEPIDISINYFEYSAMSDVKGFLVDVKWTQDYIAQGNSDLILVNLQRESFWKDSVSKLITLRSTEKVYYILFLISEYRILNGLAKTLGLPKFVTHDVIARICGISREQVTRILSRLKKDGIVRVDDSGNLVILDSLFLKNALEIEEEEENELPNL</sequence>
<dbReference type="PROSITE" id="PS51063">
    <property type="entry name" value="HTH_CRP_2"/>
    <property type="match status" value="1"/>
</dbReference>
<gene>
    <name evidence="2" type="ORF">HB943_12705</name>
</gene>
<reference evidence="2 3" key="1">
    <citation type="submission" date="2020-03" db="EMBL/GenBank/DDBJ databases">
        <title>Soil Listeria distribution.</title>
        <authorList>
            <person name="Liao J."/>
            <person name="Wiedmann M."/>
        </authorList>
    </citation>
    <scope>NUCLEOTIDE SEQUENCE [LARGE SCALE GENOMIC DNA]</scope>
    <source>
        <strain evidence="2 3">FSL L7-1523</strain>
    </source>
</reference>
<protein>
    <submittedName>
        <fullName evidence="2">Crp/Fnr family transcriptional regulator</fullName>
    </submittedName>
</protein>
<dbReference type="GO" id="GO:0006355">
    <property type="term" value="P:regulation of DNA-templated transcription"/>
    <property type="evidence" value="ECO:0007669"/>
    <property type="project" value="InterPro"/>
</dbReference>
<dbReference type="InterPro" id="IPR036390">
    <property type="entry name" value="WH_DNA-bd_sf"/>
</dbReference>
<evidence type="ECO:0000313" key="3">
    <source>
        <dbReference type="Proteomes" id="UP000564536"/>
    </source>
</evidence>
<evidence type="ECO:0000259" key="1">
    <source>
        <dbReference type="PROSITE" id="PS51063"/>
    </source>
</evidence>
<accession>A0A841ZAE4</accession>
<dbReference type="Proteomes" id="UP000564536">
    <property type="component" value="Unassembled WGS sequence"/>
</dbReference>
<dbReference type="Gene3D" id="2.60.120.10">
    <property type="entry name" value="Jelly Rolls"/>
    <property type="match status" value="1"/>
</dbReference>
<dbReference type="GO" id="GO:0003677">
    <property type="term" value="F:DNA binding"/>
    <property type="evidence" value="ECO:0007669"/>
    <property type="project" value="InterPro"/>
</dbReference>
<proteinExistence type="predicted"/>
<dbReference type="SMART" id="SM00419">
    <property type="entry name" value="HTH_CRP"/>
    <property type="match status" value="1"/>
</dbReference>
<dbReference type="RefSeq" id="WP_185426834.1">
    <property type="nucleotide sequence ID" value="NZ_JAARRL010000023.1"/>
</dbReference>
<dbReference type="InterPro" id="IPR012318">
    <property type="entry name" value="HTH_CRP"/>
</dbReference>
<organism evidence="2 3">
    <name type="scientific">Listeria weihenstephanensis</name>
    <dbReference type="NCBI Taxonomy" id="1006155"/>
    <lineage>
        <taxon>Bacteria</taxon>
        <taxon>Bacillati</taxon>
        <taxon>Bacillota</taxon>
        <taxon>Bacilli</taxon>
        <taxon>Bacillales</taxon>
        <taxon>Listeriaceae</taxon>
        <taxon>Listeria</taxon>
    </lineage>
</organism>
<dbReference type="AlphaFoldDB" id="A0A841ZAE4"/>
<evidence type="ECO:0000313" key="2">
    <source>
        <dbReference type="EMBL" id="MBC1501466.1"/>
    </source>
</evidence>
<dbReference type="EMBL" id="JAARRL010000023">
    <property type="protein sequence ID" value="MBC1501466.1"/>
    <property type="molecule type" value="Genomic_DNA"/>
</dbReference>
<dbReference type="Pfam" id="PF13545">
    <property type="entry name" value="HTH_Crp_2"/>
    <property type="match status" value="1"/>
</dbReference>
<dbReference type="SUPFAM" id="SSF46785">
    <property type="entry name" value="Winged helix' DNA-binding domain"/>
    <property type="match status" value="1"/>
</dbReference>
<dbReference type="InterPro" id="IPR014710">
    <property type="entry name" value="RmlC-like_jellyroll"/>
</dbReference>
<name>A0A841ZAE4_9LIST</name>
<feature type="domain" description="HTH crp-type" evidence="1">
    <location>
        <begin position="142"/>
        <end position="217"/>
    </location>
</feature>
<comment type="caution">
    <text evidence="2">The sequence shown here is derived from an EMBL/GenBank/DDBJ whole genome shotgun (WGS) entry which is preliminary data.</text>
</comment>